<dbReference type="OrthoDB" id="58557at2759"/>
<keyword evidence="8" id="KW-0443">Lipid metabolism</keyword>
<evidence type="ECO:0000256" key="4">
    <source>
        <dbReference type="ARBA" id="ARBA00022692"/>
    </source>
</evidence>
<feature type="transmembrane region" description="Helical" evidence="14">
    <location>
        <begin position="198"/>
        <end position="218"/>
    </location>
</feature>
<reference evidence="16" key="1">
    <citation type="journal article" date="2020" name="BMC Genomics">
        <title>Correction to: Identification and distribution of gene clusters required for synthesis of sphingolipid metabolism inhibitors in diverse species of the filamentous fungus Fusarium.</title>
        <authorList>
            <person name="Kim H.S."/>
            <person name="Lohmar J.M."/>
            <person name="Busman M."/>
            <person name="Brown D.W."/>
            <person name="Naumann T.A."/>
            <person name="Divon H.H."/>
            <person name="Lysoe E."/>
            <person name="Uhlig S."/>
            <person name="Proctor R.H."/>
        </authorList>
    </citation>
    <scope>NUCLEOTIDE SEQUENCE</scope>
    <source>
        <strain evidence="16">NRRL 20472</strain>
    </source>
</reference>
<dbReference type="GO" id="GO:0005783">
    <property type="term" value="C:endoplasmic reticulum"/>
    <property type="evidence" value="ECO:0007669"/>
    <property type="project" value="TreeGrafter"/>
</dbReference>
<comment type="similarity">
    <text evidence="2">Belongs to the EBP family.</text>
</comment>
<evidence type="ECO:0000256" key="7">
    <source>
        <dbReference type="ARBA" id="ARBA00023011"/>
    </source>
</evidence>
<evidence type="ECO:0000256" key="1">
    <source>
        <dbReference type="ARBA" id="ARBA00004141"/>
    </source>
</evidence>
<feature type="domain" description="EXPERA" evidence="15">
    <location>
        <begin position="71"/>
        <end position="217"/>
    </location>
</feature>
<evidence type="ECO:0000256" key="11">
    <source>
        <dbReference type="ARBA" id="ARBA00023221"/>
    </source>
</evidence>
<keyword evidence="9 13" id="KW-0472">Membrane</keyword>
<keyword evidence="17" id="KW-1185">Reference proteome</keyword>
<dbReference type="GO" id="GO:0016020">
    <property type="term" value="C:membrane"/>
    <property type="evidence" value="ECO:0007669"/>
    <property type="project" value="UniProtKB-SubCell"/>
</dbReference>
<gene>
    <name evidence="16" type="ORF">FSARC_2753</name>
</gene>
<comment type="subcellular location">
    <subcellularLocation>
        <location evidence="1">Membrane</location>
        <topology evidence="1">Multi-pass membrane protein</topology>
    </subcellularLocation>
</comment>
<dbReference type="Pfam" id="PF05241">
    <property type="entry name" value="EBP"/>
    <property type="match status" value="1"/>
</dbReference>
<reference evidence="16" key="2">
    <citation type="submission" date="2020-05" db="EMBL/GenBank/DDBJ databases">
        <authorList>
            <person name="Kim H.-S."/>
            <person name="Proctor R.H."/>
            <person name="Brown D.W."/>
        </authorList>
    </citation>
    <scope>NUCLEOTIDE SEQUENCE</scope>
    <source>
        <strain evidence="16">NRRL 20472</strain>
    </source>
</reference>
<evidence type="ECO:0000256" key="14">
    <source>
        <dbReference type="SAM" id="Phobius"/>
    </source>
</evidence>
<evidence type="ECO:0000256" key="9">
    <source>
        <dbReference type="ARBA" id="ARBA00023136"/>
    </source>
</evidence>
<dbReference type="GO" id="GO:0016126">
    <property type="term" value="P:sterol biosynthetic process"/>
    <property type="evidence" value="ECO:0007669"/>
    <property type="project" value="UniProtKB-KW"/>
</dbReference>
<sequence>MATMDTLVNAVNATGKAPLHPFFPLNAALPGYAPNTMNGRDVVVTFSIGTAAIFAATLLLIQIARPTLSRGAVLATMWFALCGCIHLFFEGYYVVNFVNISSKLDLFAQLWKEYSLSDSRYLTQNAFMVCMEAVTAFVWGPMSFACAWCIVKEHPMRHPLQIIISLGQIYGDVLYLGICTFEEIIHEIVYCRPERFYYYMYYLLCNGFWIVIPGFLLVQSVKATAGAFAKVQAAEKQKKAL</sequence>
<feature type="transmembrane region" description="Helical" evidence="14">
    <location>
        <begin position="73"/>
        <end position="95"/>
    </location>
</feature>
<name>A0A8H4XDF9_9HYPO</name>
<evidence type="ECO:0000256" key="8">
    <source>
        <dbReference type="ARBA" id="ARBA00023098"/>
    </source>
</evidence>
<dbReference type="GO" id="GO:0047750">
    <property type="term" value="F:cholestenol delta-isomerase activity"/>
    <property type="evidence" value="ECO:0007669"/>
    <property type="project" value="InterPro"/>
</dbReference>
<keyword evidence="11" id="KW-0753">Steroid metabolism</keyword>
<dbReference type="InterPro" id="IPR033118">
    <property type="entry name" value="EXPERA"/>
</dbReference>
<accession>A0A8H4XDF9</accession>
<dbReference type="InterPro" id="IPR007905">
    <property type="entry name" value="EBP"/>
</dbReference>
<evidence type="ECO:0000256" key="2">
    <source>
        <dbReference type="ARBA" id="ARBA00008337"/>
    </source>
</evidence>
<dbReference type="EMBL" id="JABEXW010000135">
    <property type="protein sequence ID" value="KAF4970156.1"/>
    <property type="molecule type" value="Genomic_DNA"/>
</dbReference>
<dbReference type="AlphaFoldDB" id="A0A8H4XDF9"/>
<proteinExistence type="inferred from homology"/>
<evidence type="ECO:0000256" key="10">
    <source>
        <dbReference type="ARBA" id="ARBA00023166"/>
    </source>
</evidence>
<dbReference type="GO" id="GO:0004769">
    <property type="term" value="F:steroid Delta-isomerase activity"/>
    <property type="evidence" value="ECO:0007669"/>
    <property type="project" value="TreeGrafter"/>
</dbReference>
<evidence type="ECO:0000256" key="13">
    <source>
        <dbReference type="PROSITE-ProRule" id="PRU01087"/>
    </source>
</evidence>
<evidence type="ECO:0000256" key="12">
    <source>
        <dbReference type="ARBA" id="ARBA00023235"/>
    </source>
</evidence>
<feature type="transmembrane region" description="Helical" evidence="14">
    <location>
        <begin position="126"/>
        <end position="151"/>
    </location>
</feature>
<keyword evidence="5" id="KW-0752">Steroid biosynthesis</keyword>
<feature type="transmembrane region" description="Helical" evidence="14">
    <location>
        <begin position="42"/>
        <end position="61"/>
    </location>
</feature>
<comment type="caution">
    <text evidence="16">The sequence shown here is derived from an EMBL/GenBank/DDBJ whole genome shotgun (WGS) entry which is preliminary data.</text>
</comment>
<evidence type="ECO:0000256" key="5">
    <source>
        <dbReference type="ARBA" id="ARBA00022955"/>
    </source>
</evidence>
<keyword evidence="4 13" id="KW-0812">Transmembrane</keyword>
<keyword evidence="3" id="KW-0444">Lipid biosynthesis</keyword>
<evidence type="ECO:0000259" key="15">
    <source>
        <dbReference type="PROSITE" id="PS51751"/>
    </source>
</evidence>
<dbReference type="PANTHER" id="PTHR14207:SF0">
    <property type="entry name" value="3-BETA-HYDROXYSTEROID-DELTA(8),DELTA(7)-ISOMERASE"/>
    <property type="match status" value="1"/>
</dbReference>
<evidence type="ECO:0000313" key="16">
    <source>
        <dbReference type="EMBL" id="KAF4970156.1"/>
    </source>
</evidence>
<organism evidence="16 17">
    <name type="scientific">Fusarium sarcochroum</name>
    <dbReference type="NCBI Taxonomy" id="1208366"/>
    <lineage>
        <taxon>Eukaryota</taxon>
        <taxon>Fungi</taxon>
        <taxon>Dikarya</taxon>
        <taxon>Ascomycota</taxon>
        <taxon>Pezizomycotina</taxon>
        <taxon>Sordariomycetes</taxon>
        <taxon>Hypocreomycetidae</taxon>
        <taxon>Hypocreales</taxon>
        <taxon>Nectriaceae</taxon>
        <taxon>Fusarium</taxon>
        <taxon>Fusarium lateritium species complex</taxon>
    </lineage>
</organism>
<keyword evidence="10" id="KW-1207">Sterol metabolism</keyword>
<dbReference type="PANTHER" id="PTHR14207">
    <property type="entry name" value="STEROL ISOMERASE"/>
    <property type="match status" value="1"/>
</dbReference>
<dbReference type="Proteomes" id="UP000622797">
    <property type="component" value="Unassembled WGS sequence"/>
</dbReference>
<keyword evidence="6 13" id="KW-1133">Transmembrane helix</keyword>
<dbReference type="GO" id="GO:0000247">
    <property type="term" value="F:C-8 sterol isomerase activity"/>
    <property type="evidence" value="ECO:0007669"/>
    <property type="project" value="TreeGrafter"/>
</dbReference>
<evidence type="ECO:0000256" key="6">
    <source>
        <dbReference type="ARBA" id="ARBA00022989"/>
    </source>
</evidence>
<protein>
    <recommendedName>
        <fullName evidence="15">EXPERA domain-containing protein</fullName>
    </recommendedName>
</protein>
<keyword evidence="12" id="KW-0413">Isomerase</keyword>
<evidence type="ECO:0000256" key="3">
    <source>
        <dbReference type="ARBA" id="ARBA00022516"/>
    </source>
</evidence>
<evidence type="ECO:0000313" key="17">
    <source>
        <dbReference type="Proteomes" id="UP000622797"/>
    </source>
</evidence>
<dbReference type="PROSITE" id="PS51751">
    <property type="entry name" value="EXPERA"/>
    <property type="match status" value="1"/>
</dbReference>
<keyword evidence="7" id="KW-0756">Sterol biosynthesis</keyword>